<dbReference type="AlphaFoldDB" id="A0A0B7C489"/>
<feature type="non-terminal residue" evidence="1">
    <location>
        <position position="1"/>
    </location>
</feature>
<accession>A0A0B7C489</accession>
<protein>
    <submittedName>
        <fullName evidence="1">Uncharacterized protein</fullName>
    </submittedName>
</protein>
<proteinExistence type="predicted"/>
<name>A0A0B7C489_9EUPU</name>
<gene>
    <name evidence="1" type="primary">ORF222645</name>
</gene>
<organism evidence="1">
    <name type="scientific">Arion vulgaris</name>
    <dbReference type="NCBI Taxonomy" id="1028688"/>
    <lineage>
        <taxon>Eukaryota</taxon>
        <taxon>Metazoa</taxon>
        <taxon>Spiralia</taxon>
        <taxon>Lophotrochozoa</taxon>
        <taxon>Mollusca</taxon>
        <taxon>Gastropoda</taxon>
        <taxon>Heterobranchia</taxon>
        <taxon>Euthyneura</taxon>
        <taxon>Panpulmonata</taxon>
        <taxon>Eupulmonata</taxon>
        <taxon>Stylommatophora</taxon>
        <taxon>Helicina</taxon>
        <taxon>Arionoidea</taxon>
        <taxon>Arionidae</taxon>
        <taxon>Arion</taxon>
    </lineage>
</organism>
<dbReference type="EMBL" id="HACG01053137">
    <property type="protein sequence ID" value="CEL00008.1"/>
    <property type="molecule type" value="Transcribed_RNA"/>
</dbReference>
<sequence length="76" mass="8594">LSFMSFFELPHFGITFVFHDNKDCNHDNDESKKTKTITITCAIVQLTPSTARKPSMGQTSTELSWPFLICPLGENQ</sequence>
<reference evidence="1" key="1">
    <citation type="submission" date="2014-12" db="EMBL/GenBank/DDBJ databases">
        <title>Insight into the proteome of Arion vulgaris.</title>
        <authorList>
            <person name="Aradska J."/>
            <person name="Bulat T."/>
            <person name="Smidak R."/>
            <person name="Sarate P."/>
            <person name="Gangsoo J."/>
            <person name="Sialana F."/>
            <person name="Bilban M."/>
            <person name="Lubec G."/>
        </authorList>
    </citation>
    <scope>NUCLEOTIDE SEQUENCE</scope>
    <source>
        <tissue evidence="1">Skin</tissue>
    </source>
</reference>
<evidence type="ECO:0000313" key="1">
    <source>
        <dbReference type="EMBL" id="CEL00008.1"/>
    </source>
</evidence>